<gene>
    <name evidence="1" type="ORF">RN96_00730</name>
</gene>
<dbReference type="Proteomes" id="UP000222862">
    <property type="component" value="Unassembled WGS sequence"/>
</dbReference>
<evidence type="ECO:0000313" key="2">
    <source>
        <dbReference type="Proteomes" id="UP000222862"/>
    </source>
</evidence>
<dbReference type="AlphaFoldDB" id="A0A2B7YKR4"/>
<dbReference type="RefSeq" id="WP_098701956.1">
    <property type="nucleotide sequence ID" value="NZ_NJGI01000001.1"/>
</dbReference>
<protein>
    <recommendedName>
        <fullName evidence="3">Phage regulatory protein</fullName>
    </recommendedName>
</protein>
<dbReference type="NCBIfam" id="TIGR02681">
    <property type="entry name" value="phage_pRha"/>
    <property type="match status" value="1"/>
</dbReference>
<dbReference type="EMBL" id="NJGI01000001">
    <property type="protein sequence ID" value="PGH21790.1"/>
    <property type="molecule type" value="Genomic_DNA"/>
</dbReference>
<dbReference type="Pfam" id="PF09669">
    <property type="entry name" value="Phage_pRha"/>
    <property type="match status" value="1"/>
</dbReference>
<reference evidence="1 2" key="1">
    <citation type="submission" date="2017-06" db="EMBL/GenBank/DDBJ databases">
        <title>Genome sequencing of Fusobacterium nucleatum subsp. polymorphum KCOM 1232 (=ChDC F37).</title>
        <authorList>
            <person name="Kook J.-K."/>
            <person name="Park S.-N."/>
            <person name="Lim Y.K."/>
            <person name="Roh H."/>
        </authorList>
    </citation>
    <scope>NUCLEOTIDE SEQUENCE [LARGE SCALE GENOMIC DNA]</scope>
    <source>
        <strain evidence="2">KCOM 1232 ( ChDC F37)</strain>
    </source>
</reference>
<evidence type="ECO:0000313" key="1">
    <source>
        <dbReference type="EMBL" id="PGH21790.1"/>
    </source>
</evidence>
<name>A0A2B7YKR4_FUSNP</name>
<comment type="caution">
    <text evidence="1">The sequence shown here is derived from an EMBL/GenBank/DDBJ whole genome shotgun (WGS) entry which is preliminary data.</text>
</comment>
<dbReference type="InterPro" id="IPR014054">
    <property type="entry name" value="Phage_regulatory_Rha"/>
</dbReference>
<sequence>MSDYIVKVENINGVLVTTSNRVAEELGVNHKHLLDKIDGYIEKFSSAELSAQFYIPSNYKDRSGKSNRNYLITKKGVAQLVGGYSAAVEKAFQLNVDYINEFEKMENFIKENLGKRADINDIDETKKKNLEIRERYSKVKLAETLKSLIPYSNSEMYKEILVSETAKILTGKELLPPLRVQEKTLTAIEIADIFDITPNMVGKIANANNLKTEEFGYWVHEKAAHCNKEVPNFRYFAKVIEEFKKYVKKPKGKK</sequence>
<evidence type="ECO:0008006" key="3">
    <source>
        <dbReference type="Google" id="ProtNLM"/>
    </source>
</evidence>
<organism evidence="1 2">
    <name type="scientific">Fusobacterium nucleatum subsp. polymorphum</name>
    <name type="common">Fusobacterium polymorphum</name>
    <dbReference type="NCBI Taxonomy" id="76857"/>
    <lineage>
        <taxon>Bacteria</taxon>
        <taxon>Fusobacteriati</taxon>
        <taxon>Fusobacteriota</taxon>
        <taxon>Fusobacteriia</taxon>
        <taxon>Fusobacteriales</taxon>
        <taxon>Fusobacteriaceae</taxon>
        <taxon>Fusobacterium</taxon>
    </lineage>
</organism>
<accession>A0A2B7YKR4</accession>
<proteinExistence type="predicted"/>